<evidence type="ECO:0000256" key="6">
    <source>
        <dbReference type="ARBA" id="ARBA00023242"/>
    </source>
</evidence>
<dbReference type="InterPro" id="IPR036236">
    <property type="entry name" value="Znf_C2H2_sf"/>
</dbReference>
<feature type="domain" description="C2H2-type" evidence="9">
    <location>
        <begin position="284"/>
        <end position="311"/>
    </location>
</feature>
<feature type="binding site" evidence="8">
    <location>
        <position position="75"/>
    </location>
    <ligand>
        <name>Zn(2+)</name>
        <dbReference type="ChEBI" id="CHEBI:29105"/>
    </ligand>
</feature>
<feature type="binding site" evidence="8">
    <location>
        <position position="72"/>
    </location>
    <ligand>
        <name>Zn(2+)</name>
        <dbReference type="ChEBI" id="CHEBI:29105"/>
    </ligand>
</feature>
<feature type="domain" description="C2H2-type" evidence="9">
    <location>
        <begin position="394"/>
        <end position="421"/>
    </location>
</feature>
<dbReference type="Pfam" id="PF07776">
    <property type="entry name" value="zf-AD"/>
    <property type="match status" value="1"/>
</dbReference>
<dbReference type="InterPro" id="IPR050888">
    <property type="entry name" value="ZnF_C2H2-type_TF"/>
</dbReference>
<feature type="domain" description="C2H2-type" evidence="9">
    <location>
        <begin position="422"/>
        <end position="449"/>
    </location>
</feature>
<keyword evidence="6" id="KW-0539">Nucleus</keyword>
<dbReference type="PROSITE" id="PS00028">
    <property type="entry name" value="ZINC_FINGER_C2H2_1"/>
    <property type="match status" value="7"/>
</dbReference>
<dbReference type="EMBL" id="JALNTZ010000009">
    <property type="protein sequence ID" value="KAJ3641471.1"/>
    <property type="molecule type" value="Genomic_DNA"/>
</dbReference>
<name>A0AA38HQW5_9CUCU</name>
<feature type="domain" description="ZAD" evidence="10">
    <location>
        <begin position="17"/>
        <end position="99"/>
    </location>
</feature>
<evidence type="ECO:0000256" key="4">
    <source>
        <dbReference type="ARBA" id="ARBA00022771"/>
    </source>
</evidence>
<evidence type="ECO:0000313" key="12">
    <source>
        <dbReference type="Proteomes" id="UP001168821"/>
    </source>
</evidence>
<dbReference type="GO" id="GO:0005634">
    <property type="term" value="C:nucleus"/>
    <property type="evidence" value="ECO:0007669"/>
    <property type="project" value="UniProtKB-SubCell"/>
</dbReference>
<dbReference type="SMART" id="SM00868">
    <property type="entry name" value="zf-AD"/>
    <property type="match status" value="1"/>
</dbReference>
<dbReference type="PROSITE" id="PS50157">
    <property type="entry name" value="ZINC_FINGER_C2H2_2"/>
    <property type="match status" value="8"/>
</dbReference>
<dbReference type="PANTHER" id="PTHR24406">
    <property type="entry name" value="TRANSCRIPTIONAL REPRESSOR CTCFL-RELATED"/>
    <property type="match status" value="1"/>
</dbReference>
<keyword evidence="4 7" id="KW-0863">Zinc-finger</keyword>
<dbReference type="SUPFAM" id="SSF57667">
    <property type="entry name" value="beta-beta-alpha zinc fingers"/>
    <property type="match status" value="4"/>
</dbReference>
<evidence type="ECO:0000313" key="11">
    <source>
        <dbReference type="EMBL" id="KAJ3641471.1"/>
    </source>
</evidence>
<feature type="binding site" evidence="8">
    <location>
        <position position="22"/>
    </location>
    <ligand>
        <name>Zn(2+)</name>
        <dbReference type="ChEBI" id="CHEBI:29105"/>
    </ligand>
</feature>
<keyword evidence="12" id="KW-1185">Reference proteome</keyword>
<evidence type="ECO:0000256" key="1">
    <source>
        <dbReference type="ARBA" id="ARBA00004123"/>
    </source>
</evidence>
<dbReference type="PROSITE" id="PS51915">
    <property type="entry name" value="ZAD"/>
    <property type="match status" value="1"/>
</dbReference>
<dbReference type="SMART" id="SM00355">
    <property type="entry name" value="ZnF_C2H2"/>
    <property type="match status" value="8"/>
</dbReference>
<keyword evidence="2 8" id="KW-0479">Metal-binding</keyword>
<dbReference type="AlphaFoldDB" id="A0AA38HQW5"/>
<feature type="domain" description="C2H2-type" evidence="9">
    <location>
        <begin position="311"/>
        <end position="338"/>
    </location>
</feature>
<keyword evidence="5 8" id="KW-0862">Zinc</keyword>
<protein>
    <submittedName>
        <fullName evidence="11">Uncharacterized protein</fullName>
    </submittedName>
</protein>
<dbReference type="InterPro" id="IPR012934">
    <property type="entry name" value="Znf_AD"/>
</dbReference>
<gene>
    <name evidence="11" type="ORF">Zmor_027978</name>
</gene>
<comment type="subcellular location">
    <subcellularLocation>
        <location evidence="1">Nucleus</location>
    </subcellularLocation>
</comment>
<organism evidence="11 12">
    <name type="scientific">Zophobas morio</name>
    <dbReference type="NCBI Taxonomy" id="2755281"/>
    <lineage>
        <taxon>Eukaryota</taxon>
        <taxon>Metazoa</taxon>
        <taxon>Ecdysozoa</taxon>
        <taxon>Arthropoda</taxon>
        <taxon>Hexapoda</taxon>
        <taxon>Insecta</taxon>
        <taxon>Pterygota</taxon>
        <taxon>Neoptera</taxon>
        <taxon>Endopterygota</taxon>
        <taxon>Coleoptera</taxon>
        <taxon>Polyphaga</taxon>
        <taxon>Cucujiformia</taxon>
        <taxon>Tenebrionidae</taxon>
        <taxon>Zophobas</taxon>
    </lineage>
</organism>
<dbReference type="InterPro" id="IPR013087">
    <property type="entry name" value="Znf_C2H2_type"/>
</dbReference>
<dbReference type="GO" id="GO:0008270">
    <property type="term" value="F:zinc ion binding"/>
    <property type="evidence" value="ECO:0007669"/>
    <property type="project" value="UniProtKB-UniRule"/>
</dbReference>
<feature type="domain" description="C2H2-type" evidence="9">
    <location>
        <begin position="366"/>
        <end position="393"/>
    </location>
</feature>
<evidence type="ECO:0000256" key="8">
    <source>
        <dbReference type="PROSITE-ProRule" id="PRU01263"/>
    </source>
</evidence>
<feature type="domain" description="C2H2-type" evidence="9">
    <location>
        <begin position="448"/>
        <end position="476"/>
    </location>
</feature>
<feature type="binding site" evidence="8">
    <location>
        <position position="19"/>
    </location>
    <ligand>
        <name>Zn(2+)</name>
        <dbReference type="ChEBI" id="CHEBI:29105"/>
    </ligand>
</feature>
<keyword evidence="3" id="KW-0677">Repeat</keyword>
<evidence type="ECO:0000256" key="5">
    <source>
        <dbReference type="ARBA" id="ARBA00022833"/>
    </source>
</evidence>
<evidence type="ECO:0000256" key="2">
    <source>
        <dbReference type="ARBA" id="ARBA00022723"/>
    </source>
</evidence>
<evidence type="ECO:0000256" key="7">
    <source>
        <dbReference type="PROSITE-ProRule" id="PRU00042"/>
    </source>
</evidence>
<dbReference type="Pfam" id="PF00096">
    <property type="entry name" value="zf-C2H2"/>
    <property type="match status" value="4"/>
</dbReference>
<evidence type="ECO:0000259" key="10">
    <source>
        <dbReference type="PROSITE" id="PS51915"/>
    </source>
</evidence>
<proteinExistence type="predicted"/>
<comment type="caution">
    <text evidence="11">The sequence shown here is derived from an EMBL/GenBank/DDBJ whole genome shotgun (WGS) entry which is preliminary data.</text>
</comment>
<dbReference type="SUPFAM" id="SSF57716">
    <property type="entry name" value="Glucocorticoid receptor-like (DNA-binding domain)"/>
    <property type="match status" value="1"/>
</dbReference>
<accession>A0AA38HQW5</accession>
<evidence type="ECO:0000256" key="3">
    <source>
        <dbReference type="ARBA" id="ARBA00022737"/>
    </source>
</evidence>
<dbReference type="Proteomes" id="UP001168821">
    <property type="component" value="Unassembled WGS sequence"/>
</dbReference>
<evidence type="ECO:0000259" key="9">
    <source>
        <dbReference type="PROSITE" id="PS50157"/>
    </source>
</evidence>
<dbReference type="Gene3D" id="3.30.160.60">
    <property type="entry name" value="Classic Zinc Finger"/>
    <property type="match status" value="7"/>
</dbReference>
<sequence>MKPKEMESTIKSKHVDTLCRVCLTASKNLVNLCTPINEKVLNFKEQWPIFDMLERVTFQKVILSSKFPSKLCQMCLSFLKIAYEFQEQFYSSQNLLGKVTEEVPVEKSEICCNRKESVSEKPPTEERPVVAVELIYGDNKFDLNDVLIVEDEKRDKISYDGFLKNLGSEVSAKFIHKHASRVHNDENCDDSVEVILINRNDTKSDETPIVENFKPNNNTQCDKIDPACLKVNKYPNECKVVIQDARTDAVIKTLYECPVCTKPFATLSDLETHVDSKHTTQNFFMCEQCGHMAQTRSQLYHHMVKHKGKRFHCNFCDKKYDSISHLKVHLDVHKNERRHLCYHCGKSFNYAVSLKYHLRLHYDKKFVCNYCGLKYRMPNTLKRHLRTHTKDKPYNCGYCPKRFSSRGEQVSHEMLHTGVRPFHCEYCGKGYIKHGNLKEHHLTHSGPHQCNVCSKTFIDMKFLKIHMKRAHKDDDIVELPIDYFV</sequence>
<dbReference type="FunFam" id="3.30.160.60:FF:000110">
    <property type="entry name" value="Zinc finger protein-like"/>
    <property type="match status" value="1"/>
</dbReference>
<feature type="domain" description="C2H2-type" evidence="9">
    <location>
        <begin position="339"/>
        <end position="366"/>
    </location>
</feature>
<feature type="domain" description="C2H2-type" evidence="9">
    <location>
        <begin position="255"/>
        <end position="283"/>
    </location>
</feature>
<reference evidence="11" key="1">
    <citation type="journal article" date="2023" name="G3 (Bethesda)">
        <title>Whole genome assemblies of Zophobas morio and Tenebrio molitor.</title>
        <authorList>
            <person name="Kaur S."/>
            <person name="Stinson S.A."/>
            <person name="diCenzo G.C."/>
        </authorList>
    </citation>
    <scope>NUCLEOTIDE SEQUENCE</scope>
    <source>
        <strain evidence="11">QUZm001</strain>
    </source>
</reference>